<gene>
    <name evidence="11" type="ORF">KC19_1G037700</name>
</gene>
<dbReference type="EMBL" id="CM026421">
    <property type="protein sequence ID" value="KAG0589662.1"/>
    <property type="molecule type" value="Genomic_DNA"/>
</dbReference>
<keyword evidence="7 9" id="KW-0472">Membrane</keyword>
<evidence type="ECO:0000256" key="1">
    <source>
        <dbReference type="ARBA" id="ARBA00004141"/>
    </source>
</evidence>
<evidence type="ECO:0000256" key="7">
    <source>
        <dbReference type="ARBA" id="ARBA00023136"/>
    </source>
</evidence>
<keyword evidence="5 9" id="KW-0812">Transmembrane</keyword>
<protein>
    <recommendedName>
        <fullName evidence="10">Wax synthase domain-containing protein</fullName>
    </recommendedName>
</protein>
<proteinExistence type="inferred from homology"/>
<evidence type="ECO:0000313" key="11">
    <source>
        <dbReference type="EMBL" id="KAG0589662.1"/>
    </source>
</evidence>
<dbReference type="InterPro" id="IPR032805">
    <property type="entry name" value="Wax_synthase_dom"/>
</dbReference>
<name>A0A8T0J368_CERPU</name>
<dbReference type="GO" id="GO:0008374">
    <property type="term" value="F:O-acyltransferase activity"/>
    <property type="evidence" value="ECO:0007669"/>
    <property type="project" value="InterPro"/>
</dbReference>
<feature type="region of interest" description="Disordered" evidence="8">
    <location>
        <begin position="147"/>
        <end position="177"/>
    </location>
</feature>
<keyword evidence="4" id="KW-0808">Transferase</keyword>
<feature type="transmembrane region" description="Helical" evidence="9">
    <location>
        <begin position="232"/>
        <end position="254"/>
    </location>
</feature>
<evidence type="ECO:0000256" key="8">
    <source>
        <dbReference type="SAM" id="MobiDB-lite"/>
    </source>
</evidence>
<sequence>MVEAMGMASPWVVWGVSGPLAMAYVYYGVMKLPRGMVRLVASMPLMVFYIRTGYEFGTVFERGIYSFFFIWLTSFKVALLCWDQGPVADPWAIASFPRFLAVMNLSLQIKRQKFAERFKKASVGRVKPSKHTKDSLNGASHVVVAPQENETSSTTRHRNGHLEMSSDNGCTAEDDGDGGSRKGVGWMALLKAVEASQETPLVVLRLLFKFVFLGVIVYSYKYRDLMHVGVLALVYSFDIYVACSLIFEGIAAVVSPLMGIELEPAFDKPFVAHSLADFWGKRWNLLVSNLLRVSIYDPLLRILLWSQADLHKSKATLGLQEHSQEAATISAPPNYAFNKLPQLPRSVATFACFLASGLMHELIFYNMTRSKPTWAVTFFFILNGAATILEGALRQNTKLRLPKVVSIPLTLSFILVTAIWYFYPPLEDSGAVEDSIAEFTYFFESLHKLVVRS</sequence>
<reference evidence="11" key="1">
    <citation type="submission" date="2020-06" db="EMBL/GenBank/DDBJ databases">
        <title>WGS assembly of Ceratodon purpureus strain R40.</title>
        <authorList>
            <person name="Carey S.B."/>
            <person name="Jenkins J."/>
            <person name="Shu S."/>
            <person name="Lovell J.T."/>
            <person name="Sreedasyam A."/>
            <person name="Maumus F."/>
            <person name="Tiley G.P."/>
            <person name="Fernandez-Pozo N."/>
            <person name="Barry K."/>
            <person name="Chen C."/>
            <person name="Wang M."/>
            <person name="Lipzen A."/>
            <person name="Daum C."/>
            <person name="Saski C.A."/>
            <person name="Payton A.C."/>
            <person name="Mcbreen J.C."/>
            <person name="Conrad R.E."/>
            <person name="Kollar L.M."/>
            <person name="Olsson S."/>
            <person name="Huttunen S."/>
            <person name="Landis J.B."/>
            <person name="Wickett N.J."/>
            <person name="Johnson M.G."/>
            <person name="Rensing S.A."/>
            <person name="Grimwood J."/>
            <person name="Schmutz J."/>
            <person name="Mcdaniel S.F."/>
        </authorList>
    </citation>
    <scope>NUCLEOTIDE SEQUENCE</scope>
    <source>
        <strain evidence="11">R40</strain>
    </source>
</reference>
<dbReference type="GO" id="GO:0016020">
    <property type="term" value="C:membrane"/>
    <property type="evidence" value="ECO:0007669"/>
    <property type="project" value="UniProtKB-SubCell"/>
</dbReference>
<dbReference type="AlphaFoldDB" id="A0A8T0J368"/>
<evidence type="ECO:0000256" key="5">
    <source>
        <dbReference type="ARBA" id="ARBA00022692"/>
    </source>
</evidence>
<dbReference type="PANTHER" id="PTHR31595:SF57">
    <property type="entry name" value="OS04G0481900 PROTEIN"/>
    <property type="match status" value="1"/>
</dbReference>
<comment type="subcellular location">
    <subcellularLocation>
        <location evidence="1">Membrane</location>
        <topology evidence="1">Multi-pass membrane protein</topology>
    </subcellularLocation>
</comment>
<evidence type="ECO:0000313" key="12">
    <source>
        <dbReference type="Proteomes" id="UP000822688"/>
    </source>
</evidence>
<dbReference type="Pfam" id="PF13813">
    <property type="entry name" value="MBOAT_2"/>
    <property type="match status" value="1"/>
</dbReference>
<evidence type="ECO:0000256" key="3">
    <source>
        <dbReference type="ARBA" id="ARBA00007282"/>
    </source>
</evidence>
<evidence type="ECO:0000256" key="9">
    <source>
        <dbReference type="SAM" id="Phobius"/>
    </source>
</evidence>
<evidence type="ECO:0000256" key="4">
    <source>
        <dbReference type="ARBA" id="ARBA00022679"/>
    </source>
</evidence>
<evidence type="ECO:0000259" key="10">
    <source>
        <dbReference type="Pfam" id="PF13813"/>
    </source>
</evidence>
<dbReference type="PANTHER" id="PTHR31595">
    <property type="entry name" value="LONG-CHAIN-ALCOHOL O-FATTY-ACYLTRANSFERASE 3-RELATED"/>
    <property type="match status" value="1"/>
</dbReference>
<evidence type="ECO:0000256" key="6">
    <source>
        <dbReference type="ARBA" id="ARBA00022989"/>
    </source>
</evidence>
<organism evidence="11 12">
    <name type="scientific">Ceratodon purpureus</name>
    <name type="common">Fire moss</name>
    <name type="synonym">Dicranum purpureum</name>
    <dbReference type="NCBI Taxonomy" id="3225"/>
    <lineage>
        <taxon>Eukaryota</taxon>
        <taxon>Viridiplantae</taxon>
        <taxon>Streptophyta</taxon>
        <taxon>Embryophyta</taxon>
        <taxon>Bryophyta</taxon>
        <taxon>Bryophytina</taxon>
        <taxon>Bryopsida</taxon>
        <taxon>Dicranidae</taxon>
        <taxon>Pseudoditrichales</taxon>
        <taxon>Ditrichaceae</taxon>
        <taxon>Ceratodon</taxon>
    </lineage>
</organism>
<dbReference type="InterPro" id="IPR044851">
    <property type="entry name" value="Wax_synthase"/>
</dbReference>
<comment type="pathway">
    <text evidence="2">Secondary metabolite biosynthesis.</text>
</comment>
<feature type="transmembrane region" description="Helical" evidence="9">
    <location>
        <begin position="405"/>
        <end position="423"/>
    </location>
</feature>
<feature type="transmembrane region" description="Helical" evidence="9">
    <location>
        <begin position="201"/>
        <end position="220"/>
    </location>
</feature>
<evidence type="ECO:0000256" key="2">
    <source>
        <dbReference type="ARBA" id="ARBA00005179"/>
    </source>
</evidence>
<keyword evidence="6 9" id="KW-1133">Transmembrane helix</keyword>
<feature type="transmembrane region" description="Helical" evidence="9">
    <location>
        <begin position="347"/>
        <end position="367"/>
    </location>
</feature>
<feature type="transmembrane region" description="Helical" evidence="9">
    <location>
        <begin position="373"/>
        <end position="393"/>
    </location>
</feature>
<keyword evidence="12" id="KW-1185">Reference proteome</keyword>
<comment type="caution">
    <text evidence="11">The sequence shown here is derived from an EMBL/GenBank/DDBJ whole genome shotgun (WGS) entry which is preliminary data.</text>
</comment>
<comment type="similarity">
    <text evidence="3">Belongs to the wax synthase family.</text>
</comment>
<feature type="domain" description="Wax synthase" evidence="10">
    <location>
        <begin position="263"/>
        <end position="380"/>
    </location>
</feature>
<dbReference type="Proteomes" id="UP000822688">
    <property type="component" value="Chromosome 1"/>
</dbReference>
<dbReference type="GO" id="GO:0006629">
    <property type="term" value="P:lipid metabolic process"/>
    <property type="evidence" value="ECO:0007669"/>
    <property type="project" value="InterPro"/>
</dbReference>
<accession>A0A8T0J368</accession>
<feature type="transmembrane region" description="Helical" evidence="9">
    <location>
        <begin position="12"/>
        <end position="29"/>
    </location>
</feature>